<evidence type="ECO:0000313" key="3">
    <source>
        <dbReference type="Proteomes" id="UP000594262"/>
    </source>
</evidence>
<name>A0A7M6DPL9_9CNID</name>
<evidence type="ECO:0000313" key="2">
    <source>
        <dbReference type="EnsemblMetazoa" id="CLYHEMP020413.1"/>
    </source>
</evidence>
<dbReference type="RefSeq" id="XP_066934848.1">
    <property type="nucleotide sequence ID" value="XM_067078747.1"/>
</dbReference>
<feature type="signal peptide" evidence="1">
    <location>
        <begin position="1"/>
        <end position="18"/>
    </location>
</feature>
<sequence>MGMLSLLCFTSLIIYGHSATTEQKVNYLTNHVKALTRQVMLQQFFDESRVRTEGQSGLNLIRQRQHGLKNYFSESHSGWSSAAIHDHANNDRTVGMGEFAAVLNGVEFKTRHNDYRLYMPHRTSKNLNAWEPVPFPDVPPEVLNIADVDEQVAEMREWFKAFQKQDYSVRDYRKYFKPVLCYLEGGWSQSGKDIDEPFESDRHFVDAASWQELHEKMRYVGYSGGKSRNENLSFLPTKIINLINDTVPSFAQWNYRIMCHPLGKDIPLKRLRIKEDLAARMMANRDIQSSSTSRGARFELNHKNEDRFYERPTNWRNFLDELMGEIPGKDNYQAKLVDEGLEYPAQNLDGTTLNAGYYHRWFTVGKDAMGSANQHRGFSDPYLFTAMNTQAKSAGVDYKKCMGNPKKCHMLKQRWSYAIPLEIIYLTPLYKWNPFKLNHFGNDHWTNRKILTEGGKRNGDCKGGAAKAFNGINSRFFYQTPAAFYSGASVNSGGAADTARGVTCVLDQDGKVQQVRAAGTHIFLPQIKDVGILRTRFPIFPVHGEGSSVWKELNALREVTMNEEIWKRMYWKNADLDSSKYKELELEMGYSESTKTSRHTHYVTFTPEEVLQLRGYVPLTKMTTQANGHSHQVRIRYLWWIKKYDVQYCDGFPNTGSKRCWDTHDRFMAVVTQ</sequence>
<keyword evidence="3" id="KW-1185">Reference proteome</keyword>
<dbReference type="EnsemblMetazoa" id="CLYHEMT020413.1">
    <property type="protein sequence ID" value="CLYHEMP020413.1"/>
    <property type="gene ID" value="CLYHEMG020413"/>
</dbReference>
<evidence type="ECO:0000256" key="1">
    <source>
        <dbReference type="SAM" id="SignalP"/>
    </source>
</evidence>
<feature type="chain" id="PRO_5029649488" evidence="1">
    <location>
        <begin position="19"/>
        <end position="673"/>
    </location>
</feature>
<proteinExistence type="predicted"/>
<accession>A0A7M6DPL9</accession>
<reference evidence="2" key="1">
    <citation type="submission" date="2021-01" db="UniProtKB">
        <authorList>
            <consortium name="EnsemblMetazoa"/>
        </authorList>
    </citation>
    <scope>IDENTIFICATION</scope>
</reference>
<dbReference type="Proteomes" id="UP000594262">
    <property type="component" value="Unplaced"/>
</dbReference>
<dbReference type="GeneID" id="136822481"/>
<dbReference type="OrthoDB" id="6059742at2759"/>
<dbReference type="AlphaFoldDB" id="A0A7M6DPL9"/>
<protein>
    <submittedName>
        <fullName evidence="2">Uncharacterized protein</fullName>
    </submittedName>
</protein>
<keyword evidence="1" id="KW-0732">Signal</keyword>
<organism evidence="2 3">
    <name type="scientific">Clytia hemisphaerica</name>
    <dbReference type="NCBI Taxonomy" id="252671"/>
    <lineage>
        <taxon>Eukaryota</taxon>
        <taxon>Metazoa</taxon>
        <taxon>Cnidaria</taxon>
        <taxon>Hydrozoa</taxon>
        <taxon>Hydroidolina</taxon>
        <taxon>Leptothecata</taxon>
        <taxon>Obeliida</taxon>
        <taxon>Clytiidae</taxon>
        <taxon>Clytia</taxon>
    </lineage>
</organism>